<dbReference type="OrthoDB" id="9110639at2"/>
<dbReference type="Proteomes" id="UP000284908">
    <property type="component" value="Unassembled WGS sequence"/>
</dbReference>
<keyword evidence="4" id="KW-0238">DNA-binding</keyword>
<dbReference type="PROSITE" id="PS50931">
    <property type="entry name" value="HTH_LYSR"/>
    <property type="match status" value="1"/>
</dbReference>
<feature type="domain" description="HTH lysR-type" evidence="6">
    <location>
        <begin position="1"/>
        <end position="59"/>
    </location>
</feature>
<dbReference type="InterPro" id="IPR036388">
    <property type="entry name" value="WH-like_DNA-bd_sf"/>
</dbReference>
<name>A0A419NCV5_9GAMM</name>
<dbReference type="RefSeq" id="WP_120131866.1">
    <property type="nucleotide sequence ID" value="NZ_RAHH01000005.1"/>
</dbReference>
<dbReference type="Gene3D" id="1.10.10.10">
    <property type="entry name" value="Winged helix-like DNA-binding domain superfamily/Winged helix DNA-binding domain"/>
    <property type="match status" value="1"/>
</dbReference>
<organism evidence="7 8">
    <name type="scientific">Rahnella woolbedingensis</name>
    <dbReference type="NCBI Taxonomy" id="1510574"/>
    <lineage>
        <taxon>Bacteria</taxon>
        <taxon>Pseudomonadati</taxon>
        <taxon>Pseudomonadota</taxon>
        <taxon>Gammaproteobacteria</taxon>
        <taxon>Enterobacterales</taxon>
        <taxon>Yersiniaceae</taxon>
        <taxon>Rahnella</taxon>
    </lineage>
</organism>
<keyword evidence="5" id="KW-0804">Transcription</keyword>
<evidence type="ECO:0000256" key="4">
    <source>
        <dbReference type="ARBA" id="ARBA00023125"/>
    </source>
</evidence>
<proteinExistence type="inferred from homology"/>
<dbReference type="InterPro" id="IPR005119">
    <property type="entry name" value="LysR_subst-bd"/>
</dbReference>
<sequence length="302" mass="33821">MESLSSLNVFVHVAETRSFVAAGRILGVSASAVGKSIARMEAKLNVRLFHRSTRSVTLTAEGSLFLERSRRIVAELEAAESELLQLSECPRGRLRLSLPQVSSLLLPVLGEFMRRYPDIELDLDFTDRIVDVVEDGFDAVVRTGQMADSRLSMRKLGTFHHLLVASPAYIEQYGAPAEPADLPQHRCLHFRFPNSGKLEQWPLPGYQDLTLPVSMVCNNIETRHCFAMQGLGIACLPDFSIRKELARGQLVKVLEGYVRRSADFYILWPSGGYMTPKLRVLIDFLSERVFPENAELALTCPN</sequence>
<keyword evidence="8" id="KW-1185">Reference proteome</keyword>
<evidence type="ECO:0000256" key="3">
    <source>
        <dbReference type="ARBA" id="ARBA00023015"/>
    </source>
</evidence>
<evidence type="ECO:0000259" key="6">
    <source>
        <dbReference type="PROSITE" id="PS50931"/>
    </source>
</evidence>
<evidence type="ECO:0000313" key="7">
    <source>
        <dbReference type="EMBL" id="RJT46181.1"/>
    </source>
</evidence>
<dbReference type="AlphaFoldDB" id="A0A419NCV5"/>
<dbReference type="InterPro" id="IPR000847">
    <property type="entry name" value="LysR_HTH_N"/>
</dbReference>
<evidence type="ECO:0000313" key="8">
    <source>
        <dbReference type="Proteomes" id="UP000284908"/>
    </source>
</evidence>
<dbReference type="FunFam" id="1.10.10.10:FF:000001">
    <property type="entry name" value="LysR family transcriptional regulator"/>
    <property type="match status" value="1"/>
</dbReference>
<gene>
    <name evidence="7" type="ORF">D6C13_05240</name>
</gene>
<dbReference type="Pfam" id="PF03466">
    <property type="entry name" value="LysR_substrate"/>
    <property type="match status" value="1"/>
</dbReference>
<dbReference type="InterPro" id="IPR036390">
    <property type="entry name" value="WH_DNA-bd_sf"/>
</dbReference>
<reference evidence="7 8" key="1">
    <citation type="submission" date="2018-09" db="EMBL/GenBank/DDBJ databases">
        <authorList>
            <person name="Le Fleche-Mateos A."/>
        </authorList>
    </citation>
    <scope>NUCLEOTIDE SEQUENCE [LARGE SCALE GENOMIC DNA]</scope>
    <source>
        <strain evidence="7 8">DSM 27399</strain>
    </source>
</reference>
<dbReference type="SUPFAM" id="SSF46785">
    <property type="entry name" value="Winged helix' DNA-binding domain"/>
    <property type="match status" value="1"/>
</dbReference>
<keyword evidence="2" id="KW-0678">Repressor</keyword>
<evidence type="ECO:0000256" key="5">
    <source>
        <dbReference type="ARBA" id="ARBA00023163"/>
    </source>
</evidence>
<dbReference type="GO" id="GO:0043565">
    <property type="term" value="F:sequence-specific DNA binding"/>
    <property type="evidence" value="ECO:0007669"/>
    <property type="project" value="TreeGrafter"/>
</dbReference>
<dbReference type="InterPro" id="IPR058163">
    <property type="entry name" value="LysR-type_TF_proteobact-type"/>
</dbReference>
<dbReference type="GO" id="GO:0006351">
    <property type="term" value="P:DNA-templated transcription"/>
    <property type="evidence" value="ECO:0007669"/>
    <property type="project" value="TreeGrafter"/>
</dbReference>
<keyword evidence="3" id="KW-0805">Transcription regulation</keyword>
<dbReference type="SUPFAM" id="SSF53850">
    <property type="entry name" value="Periplasmic binding protein-like II"/>
    <property type="match status" value="1"/>
</dbReference>
<dbReference type="GO" id="GO:0003700">
    <property type="term" value="F:DNA-binding transcription factor activity"/>
    <property type="evidence" value="ECO:0007669"/>
    <property type="project" value="InterPro"/>
</dbReference>
<dbReference type="Pfam" id="PF00126">
    <property type="entry name" value="HTH_1"/>
    <property type="match status" value="1"/>
</dbReference>
<evidence type="ECO:0000256" key="2">
    <source>
        <dbReference type="ARBA" id="ARBA00022491"/>
    </source>
</evidence>
<dbReference type="EMBL" id="RAHH01000005">
    <property type="protein sequence ID" value="RJT46181.1"/>
    <property type="molecule type" value="Genomic_DNA"/>
</dbReference>
<dbReference type="PANTHER" id="PTHR30537">
    <property type="entry name" value="HTH-TYPE TRANSCRIPTIONAL REGULATOR"/>
    <property type="match status" value="1"/>
</dbReference>
<comment type="similarity">
    <text evidence="1">Belongs to the LysR transcriptional regulatory family.</text>
</comment>
<accession>A0A419NCV5</accession>
<dbReference type="Gene3D" id="3.40.190.290">
    <property type="match status" value="1"/>
</dbReference>
<comment type="caution">
    <text evidence="7">The sequence shown here is derived from an EMBL/GenBank/DDBJ whole genome shotgun (WGS) entry which is preliminary data.</text>
</comment>
<evidence type="ECO:0000256" key="1">
    <source>
        <dbReference type="ARBA" id="ARBA00009437"/>
    </source>
</evidence>
<dbReference type="CDD" id="cd08476">
    <property type="entry name" value="PBP2_CrgA_like_7"/>
    <property type="match status" value="1"/>
</dbReference>
<protein>
    <submittedName>
        <fullName evidence="7">LysR family transcriptional regulator</fullName>
    </submittedName>
</protein>
<dbReference type="PANTHER" id="PTHR30537:SF72">
    <property type="entry name" value="LYSR FAMILY TRANSCRIPTIONAL REGULATOR"/>
    <property type="match status" value="1"/>
</dbReference>